<dbReference type="InterPro" id="IPR000408">
    <property type="entry name" value="Reg_chr_condens"/>
</dbReference>
<evidence type="ECO:0000256" key="1">
    <source>
        <dbReference type="ARBA" id="ARBA00022658"/>
    </source>
</evidence>
<dbReference type="Pfam" id="PF13540">
    <property type="entry name" value="RCC1_2"/>
    <property type="match status" value="1"/>
</dbReference>
<proteinExistence type="predicted"/>
<dbReference type="PROSITE" id="PS50012">
    <property type="entry name" value="RCC1_3"/>
    <property type="match status" value="6"/>
</dbReference>
<keyword evidence="2" id="KW-0677">Repeat</keyword>
<evidence type="ECO:0000259" key="4">
    <source>
        <dbReference type="Pfam" id="PF25390"/>
    </source>
</evidence>
<protein>
    <submittedName>
        <fullName evidence="5">RCC1 domain-containing protein</fullName>
    </submittedName>
</protein>
<dbReference type="Proteomes" id="UP001596392">
    <property type="component" value="Unassembled WGS sequence"/>
</dbReference>
<keyword evidence="3" id="KW-0732">Signal</keyword>
<dbReference type="InterPro" id="IPR058923">
    <property type="entry name" value="RCC1-like_dom"/>
</dbReference>
<dbReference type="Pfam" id="PF25390">
    <property type="entry name" value="WD40_RLD"/>
    <property type="match status" value="1"/>
</dbReference>
<evidence type="ECO:0000313" key="5">
    <source>
        <dbReference type="EMBL" id="MFC7243911.1"/>
    </source>
</evidence>
<comment type="caution">
    <text evidence="5">The sequence shown here is derived from an EMBL/GenBank/DDBJ whole genome shotgun (WGS) entry which is preliminary data.</text>
</comment>
<dbReference type="PROSITE" id="PS00626">
    <property type="entry name" value="RCC1_2"/>
    <property type="match status" value="3"/>
</dbReference>
<dbReference type="PANTHER" id="PTHR45982:SF1">
    <property type="entry name" value="REGULATOR OF CHROMOSOME CONDENSATION"/>
    <property type="match status" value="1"/>
</dbReference>
<dbReference type="RefSeq" id="WP_376807014.1">
    <property type="nucleotide sequence ID" value="NZ_JBHTAC010000013.1"/>
</dbReference>
<evidence type="ECO:0000256" key="2">
    <source>
        <dbReference type="ARBA" id="ARBA00022737"/>
    </source>
</evidence>
<organism evidence="5 6">
    <name type="scientific">Catellatospora aurea</name>
    <dbReference type="NCBI Taxonomy" id="1337874"/>
    <lineage>
        <taxon>Bacteria</taxon>
        <taxon>Bacillati</taxon>
        <taxon>Actinomycetota</taxon>
        <taxon>Actinomycetes</taxon>
        <taxon>Micromonosporales</taxon>
        <taxon>Micromonosporaceae</taxon>
        <taxon>Catellatospora</taxon>
    </lineage>
</organism>
<reference evidence="6" key="1">
    <citation type="journal article" date="2019" name="Int. J. Syst. Evol. Microbiol.">
        <title>The Global Catalogue of Microorganisms (GCM) 10K type strain sequencing project: providing services to taxonomists for standard genome sequencing and annotation.</title>
        <authorList>
            <consortium name="The Broad Institute Genomics Platform"/>
            <consortium name="The Broad Institute Genome Sequencing Center for Infectious Disease"/>
            <person name="Wu L."/>
            <person name="Ma J."/>
        </authorList>
    </citation>
    <scope>NUCLEOTIDE SEQUENCE [LARGE SCALE GENOMIC DNA]</scope>
    <source>
        <strain evidence="6">CGMCC 1.9106</strain>
    </source>
</reference>
<feature type="chain" id="PRO_5046714556" evidence="3">
    <location>
        <begin position="31"/>
        <end position="352"/>
    </location>
</feature>
<dbReference type="EMBL" id="JBHTAC010000013">
    <property type="protein sequence ID" value="MFC7243911.1"/>
    <property type="molecule type" value="Genomic_DNA"/>
</dbReference>
<keyword evidence="1" id="KW-0344">Guanine-nucleotide releasing factor</keyword>
<evidence type="ECO:0000256" key="3">
    <source>
        <dbReference type="SAM" id="SignalP"/>
    </source>
</evidence>
<dbReference type="PROSITE" id="PS51318">
    <property type="entry name" value="TAT"/>
    <property type="match status" value="1"/>
</dbReference>
<keyword evidence="6" id="KW-1185">Reference proteome</keyword>
<dbReference type="SUPFAM" id="SSF50985">
    <property type="entry name" value="RCC1/BLIP-II"/>
    <property type="match status" value="1"/>
</dbReference>
<dbReference type="InterPro" id="IPR006311">
    <property type="entry name" value="TAT_signal"/>
</dbReference>
<dbReference type="Gene3D" id="2.130.10.30">
    <property type="entry name" value="Regulator of chromosome condensation 1/beta-lactamase-inhibitor protein II"/>
    <property type="match status" value="2"/>
</dbReference>
<feature type="signal peptide" evidence="3">
    <location>
        <begin position="1"/>
        <end position="30"/>
    </location>
</feature>
<evidence type="ECO:0000313" key="6">
    <source>
        <dbReference type="Proteomes" id="UP001596392"/>
    </source>
</evidence>
<sequence length="352" mass="35020">MTDRHLTRRRLGAAALGALLTLPAVGSAWAGPEPARHLVEAVVETPYADAWGANGVGQLGDATDDDRVTPIAVAGNAGMKAVAAGFQHSLALLINGTVRGWGQNNRGQVGDGTQDIRFTPGTVVGLSDVKAVAAGSFHSVALRADGTVWTWGDNTRGQLGDGVATGFSSVPVQVLRAAAKPLTGVKAVAAGADHTLALLGDGSVVAWGANGSGQLGNGVTGGISRTPVAVSRLAKVTAVAAGGAHSMALLSDGTVRTWGSNGSGELGNGSNVAESNLPVAVAGLSGVRGIAAGESHDLALVKKGTVKSWGDNNRGQLGLGTNLPQSNLPVDVVDLTGVRQVAAGAFHTLAAG</sequence>
<dbReference type="InterPro" id="IPR051553">
    <property type="entry name" value="Ran_GTPase-activating"/>
</dbReference>
<accession>A0ABW2GWB4</accession>
<gene>
    <name evidence="5" type="ORF">ACFQO7_15685</name>
</gene>
<feature type="domain" description="RCC1-like" evidence="4">
    <location>
        <begin position="128"/>
        <end position="350"/>
    </location>
</feature>
<name>A0ABW2GWB4_9ACTN</name>
<dbReference type="InterPro" id="IPR009091">
    <property type="entry name" value="RCC1/BLIP-II"/>
</dbReference>
<dbReference type="PANTHER" id="PTHR45982">
    <property type="entry name" value="REGULATOR OF CHROMOSOME CONDENSATION"/>
    <property type="match status" value="1"/>
</dbReference>
<dbReference type="PRINTS" id="PR00633">
    <property type="entry name" value="RCCNDNSATION"/>
</dbReference>